<gene>
    <name evidence="6" type="ORF">METZ01_LOCUS350878</name>
</gene>
<dbReference type="InterPro" id="IPR003593">
    <property type="entry name" value="AAA+_ATPase"/>
</dbReference>
<evidence type="ECO:0000256" key="4">
    <source>
        <dbReference type="SAM" id="MobiDB-lite"/>
    </source>
</evidence>
<proteinExistence type="inferred from homology"/>
<reference evidence="6" key="1">
    <citation type="submission" date="2018-05" db="EMBL/GenBank/DDBJ databases">
        <authorList>
            <person name="Lanie J.A."/>
            <person name="Ng W.-L."/>
            <person name="Kazmierczak K.M."/>
            <person name="Andrzejewski T.M."/>
            <person name="Davidsen T.M."/>
            <person name="Wayne K.J."/>
            <person name="Tettelin H."/>
            <person name="Glass J.I."/>
            <person name="Rusch D."/>
            <person name="Podicherti R."/>
            <person name="Tsui H.-C.T."/>
            <person name="Winkler M.E."/>
        </authorList>
    </citation>
    <scope>NUCLEOTIDE SEQUENCE</scope>
</reference>
<dbReference type="SUPFAM" id="SSF52540">
    <property type="entry name" value="P-loop containing nucleoside triphosphate hydrolases"/>
    <property type="match status" value="1"/>
</dbReference>
<dbReference type="InterPro" id="IPR003959">
    <property type="entry name" value="ATPase_AAA_core"/>
</dbReference>
<dbReference type="InterPro" id="IPR000641">
    <property type="entry name" value="CbxX/CfxQ"/>
</dbReference>
<evidence type="ECO:0000256" key="3">
    <source>
        <dbReference type="ARBA" id="ARBA00022840"/>
    </source>
</evidence>
<comment type="similarity">
    <text evidence="1">Belongs to the CbxX/CfxQ family.</text>
</comment>
<evidence type="ECO:0000256" key="2">
    <source>
        <dbReference type="ARBA" id="ARBA00022741"/>
    </source>
</evidence>
<accession>A0A382RJZ3</accession>
<dbReference type="Gene3D" id="3.40.50.300">
    <property type="entry name" value="P-loop containing nucleotide triphosphate hydrolases"/>
    <property type="match status" value="1"/>
</dbReference>
<dbReference type="CDD" id="cd00009">
    <property type="entry name" value="AAA"/>
    <property type="match status" value="1"/>
</dbReference>
<dbReference type="PANTHER" id="PTHR43392">
    <property type="entry name" value="AAA-TYPE ATPASE FAMILY PROTEIN / ANKYRIN REPEAT FAMILY PROTEIN"/>
    <property type="match status" value="1"/>
</dbReference>
<keyword evidence="3" id="KW-0067">ATP-binding</keyword>
<evidence type="ECO:0000313" key="6">
    <source>
        <dbReference type="EMBL" id="SVC98024.1"/>
    </source>
</evidence>
<dbReference type="InterPro" id="IPR027417">
    <property type="entry name" value="P-loop_NTPase"/>
</dbReference>
<dbReference type="GO" id="GO:0016887">
    <property type="term" value="F:ATP hydrolysis activity"/>
    <property type="evidence" value="ECO:0007669"/>
    <property type="project" value="InterPro"/>
</dbReference>
<organism evidence="6">
    <name type="scientific">marine metagenome</name>
    <dbReference type="NCBI Taxonomy" id="408172"/>
    <lineage>
        <taxon>unclassified sequences</taxon>
        <taxon>metagenomes</taxon>
        <taxon>ecological metagenomes</taxon>
    </lineage>
</organism>
<keyword evidence="2" id="KW-0547">Nucleotide-binding</keyword>
<feature type="domain" description="AAA+ ATPase" evidence="5">
    <location>
        <begin position="109"/>
        <end position="221"/>
    </location>
</feature>
<dbReference type="InterPro" id="IPR050773">
    <property type="entry name" value="CbxX/CfxQ_RuBisCO_ESX"/>
</dbReference>
<dbReference type="PRINTS" id="PR00819">
    <property type="entry name" value="CBXCFQXSUPER"/>
</dbReference>
<dbReference type="SMART" id="SM00382">
    <property type="entry name" value="AAA"/>
    <property type="match status" value="1"/>
</dbReference>
<dbReference type="EMBL" id="UINC01122299">
    <property type="protein sequence ID" value="SVC98024.1"/>
    <property type="molecule type" value="Genomic_DNA"/>
</dbReference>
<evidence type="ECO:0000259" key="5">
    <source>
        <dbReference type="SMART" id="SM00382"/>
    </source>
</evidence>
<dbReference type="GO" id="GO:0005524">
    <property type="term" value="F:ATP binding"/>
    <property type="evidence" value="ECO:0007669"/>
    <property type="project" value="UniProtKB-KW"/>
</dbReference>
<feature type="non-terminal residue" evidence="6">
    <location>
        <position position="222"/>
    </location>
</feature>
<evidence type="ECO:0000256" key="1">
    <source>
        <dbReference type="ARBA" id="ARBA00010378"/>
    </source>
</evidence>
<feature type="compositionally biased region" description="Acidic residues" evidence="4">
    <location>
        <begin position="32"/>
        <end position="50"/>
    </location>
</feature>
<dbReference type="Pfam" id="PF00004">
    <property type="entry name" value="AAA"/>
    <property type="match status" value="1"/>
</dbReference>
<feature type="region of interest" description="Disordered" evidence="4">
    <location>
        <begin position="32"/>
        <end position="63"/>
    </location>
</feature>
<dbReference type="PANTHER" id="PTHR43392:SF2">
    <property type="entry name" value="AAA-TYPE ATPASE FAMILY PROTEIN _ ANKYRIN REPEAT FAMILY PROTEIN"/>
    <property type="match status" value="1"/>
</dbReference>
<name>A0A382RJZ3_9ZZZZ</name>
<dbReference type="AlphaFoldDB" id="A0A382RJZ3"/>
<sequence length="222" mass="24184">MPDDVGELLEECSDTPGCLAVTERLIEELPDLDDVPAQELLETEGQEVSEEAVTSARQQEDEERSLEEVMAEFDKLIGLAEVKAQVLALIHSHELNRRRQEESMSAVPVGLHLVFTGNPGTGKTTVARLIADLYRALGLLPRGHLVEVQRADLVGGYVGQTALKVEQVVRRALGGVLFIDEAYSLAGASMQDYGGEAIATLVKMMEDNRDRLAVIVAGYGRE</sequence>
<dbReference type="FunFam" id="3.40.50.300:FF:000216">
    <property type="entry name" value="Type VII secretion ATPase EccA"/>
    <property type="match status" value="1"/>
</dbReference>
<protein>
    <recommendedName>
        <fullName evidence="5">AAA+ ATPase domain-containing protein</fullName>
    </recommendedName>
</protein>